<protein>
    <submittedName>
        <fullName evidence="1 2">Uncharacterized protein</fullName>
    </submittedName>
</protein>
<evidence type="ECO:0000313" key="3">
    <source>
        <dbReference type="Proteomes" id="UP000006727"/>
    </source>
</evidence>
<evidence type="ECO:0000313" key="2">
    <source>
        <dbReference type="EnsemblPlants" id="Pp3c14_19520V3.1"/>
    </source>
</evidence>
<gene>
    <name evidence="1" type="ORF">PHYPA_018729</name>
</gene>
<evidence type="ECO:0000313" key="1">
    <source>
        <dbReference type="EMBL" id="PNR41326.1"/>
    </source>
</evidence>
<dbReference type="EMBL" id="ABEU02000014">
    <property type="protein sequence ID" value="PNR41326.1"/>
    <property type="molecule type" value="Genomic_DNA"/>
</dbReference>
<reference evidence="2" key="3">
    <citation type="submission" date="2020-12" db="UniProtKB">
        <authorList>
            <consortium name="EnsemblPlants"/>
        </authorList>
    </citation>
    <scope>IDENTIFICATION</scope>
</reference>
<dbReference type="InParanoid" id="A0A2K1JJ20"/>
<reference evidence="1 3" key="1">
    <citation type="journal article" date="2008" name="Science">
        <title>The Physcomitrella genome reveals evolutionary insights into the conquest of land by plants.</title>
        <authorList>
            <person name="Rensing S."/>
            <person name="Lang D."/>
            <person name="Zimmer A."/>
            <person name="Terry A."/>
            <person name="Salamov A."/>
            <person name="Shapiro H."/>
            <person name="Nishiyama T."/>
            <person name="Perroud P.-F."/>
            <person name="Lindquist E."/>
            <person name="Kamisugi Y."/>
            <person name="Tanahashi T."/>
            <person name="Sakakibara K."/>
            <person name="Fujita T."/>
            <person name="Oishi K."/>
            <person name="Shin-I T."/>
            <person name="Kuroki Y."/>
            <person name="Toyoda A."/>
            <person name="Suzuki Y."/>
            <person name="Hashimoto A."/>
            <person name="Yamaguchi K."/>
            <person name="Sugano A."/>
            <person name="Kohara Y."/>
            <person name="Fujiyama A."/>
            <person name="Anterola A."/>
            <person name="Aoki S."/>
            <person name="Ashton N."/>
            <person name="Barbazuk W.B."/>
            <person name="Barker E."/>
            <person name="Bennetzen J."/>
            <person name="Bezanilla M."/>
            <person name="Blankenship R."/>
            <person name="Cho S.H."/>
            <person name="Dutcher S."/>
            <person name="Estelle M."/>
            <person name="Fawcett J.A."/>
            <person name="Gundlach H."/>
            <person name="Hanada K."/>
            <person name="Heyl A."/>
            <person name="Hicks K.A."/>
            <person name="Hugh J."/>
            <person name="Lohr M."/>
            <person name="Mayer K."/>
            <person name="Melkozernov A."/>
            <person name="Murata T."/>
            <person name="Nelson D."/>
            <person name="Pils B."/>
            <person name="Prigge M."/>
            <person name="Reiss B."/>
            <person name="Renner T."/>
            <person name="Rombauts S."/>
            <person name="Rushton P."/>
            <person name="Sanderfoot A."/>
            <person name="Schween G."/>
            <person name="Shiu S.-H."/>
            <person name="Stueber K."/>
            <person name="Theodoulou F.L."/>
            <person name="Tu H."/>
            <person name="Van de Peer Y."/>
            <person name="Verrier P.J."/>
            <person name="Waters E."/>
            <person name="Wood A."/>
            <person name="Yang L."/>
            <person name="Cove D."/>
            <person name="Cuming A."/>
            <person name="Hasebe M."/>
            <person name="Lucas S."/>
            <person name="Mishler D.B."/>
            <person name="Reski R."/>
            <person name="Grigoriev I."/>
            <person name="Quatrano R.S."/>
            <person name="Boore J.L."/>
        </authorList>
    </citation>
    <scope>NUCLEOTIDE SEQUENCE [LARGE SCALE GENOMIC DNA]</scope>
    <source>
        <strain evidence="2 3">cv. Gransden 2004</strain>
    </source>
</reference>
<dbReference type="Proteomes" id="UP000006727">
    <property type="component" value="Chromosome 14"/>
</dbReference>
<proteinExistence type="predicted"/>
<reference evidence="1 3" key="2">
    <citation type="journal article" date="2018" name="Plant J.">
        <title>The Physcomitrella patens chromosome-scale assembly reveals moss genome structure and evolution.</title>
        <authorList>
            <person name="Lang D."/>
            <person name="Ullrich K.K."/>
            <person name="Murat F."/>
            <person name="Fuchs J."/>
            <person name="Jenkins J."/>
            <person name="Haas F.B."/>
            <person name="Piednoel M."/>
            <person name="Gundlach H."/>
            <person name="Van Bel M."/>
            <person name="Meyberg R."/>
            <person name="Vives C."/>
            <person name="Morata J."/>
            <person name="Symeonidi A."/>
            <person name="Hiss M."/>
            <person name="Muchero W."/>
            <person name="Kamisugi Y."/>
            <person name="Saleh O."/>
            <person name="Blanc G."/>
            <person name="Decker E.L."/>
            <person name="van Gessel N."/>
            <person name="Grimwood J."/>
            <person name="Hayes R.D."/>
            <person name="Graham S.W."/>
            <person name="Gunter L.E."/>
            <person name="McDaniel S.F."/>
            <person name="Hoernstein S.N.W."/>
            <person name="Larsson A."/>
            <person name="Li F.W."/>
            <person name="Perroud P.F."/>
            <person name="Phillips J."/>
            <person name="Ranjan P."/>
            <person name="Rokshar D.S."/>
            <person name="Rothfels C.J."/>
            <person name="Schneider L."/>
            <person name="Shu S."/>
            <person name="Stevenson D.W."/>
            <person name="Thummler F."/>
            <person name="Tillich M."/>
            <person name="Villarreal Aguilar J.C."/>
            <person name="Widiez T."/>
            <person name="Wong G.K."/>
            <person name="Wymore A."/>
            <person name="Zhang Y."/>
            <person name="Zimmer A.D."/>
            <person name="Quatrano R.S."/>
            <person name="Mayer K.F.X."/>
            <person name="Goodstein D."/>
            <person name="Casacuberta J.M."/>
            <person name="Vandepoele K."/>
            <person name="Reski R."/>
            <person name="Cuming A.C."/>
            <person name="Tuskan G.A."/>
            <person name="Maumus F."/>
            <person name="Salse J."/>
            <person name="Schmutz J."/>
            <person name="Rensing S.A."/>
        </authorList>
    </citation>
    <scope>NUCLEOTIDE SEQUENCE [LARGE SCALE GENOMIC DNA]</scope>
    <source>
        <strain evidence="2 3">cv. Gransden 2004</strain>
    </source>
</reference>
<sequence>MPALIDVGLIVHQIALYQQSYLG</sequence>
<name>A0A2K1JJ20_PHYPA</name>
<organism evidence="1">
    <name type="scientific">Physcomitrium patens</name>
    <name type="common">Spreading-leaved earth moss</name>
    <name type="synonym">Physcomitrella patens</name>
    <dbReference type="NCBI Taxonomy" id="3218"/>
    <lineage>
        <taxon>Eukaryota</taxon>
        <taxon>Viridiplantae</taxon>
        <taxon>Streptophyta</taxon>
        <taxon>Embryophyta</taxon>
        <taxon>Bryophyta</taxon>
        <taxon>Bryophytina</taxon>
        <taxon>Bryopsida</taxon>
        <taxon>Funariidae</taxon>
        <taxon>Funariales</taxon>
        <taxon>Funariaceae</taxon>
        <taxon>Physcomitrium</taxon>
    </lineage>
</organism>
<keyword evidence="3" id="KW-1185">Reference proteome</keyword>
<dbReference type="AlphaFoldDB" id="A0A2K1JJ20"/>
<dbReference type="Gramene" id="Pp3c14_19520V3.1">
    <property type="protein sequence ID" value="Pp3c14_19520V3.1"/>
    <property type="gene ID" value="Pp3c14_19520"/>
</dbReference>
<accession>A0A2K1JJ20</accession>
<dbReference type="EnsemblPlants" id="Pp3c14_19520V3.1">
    <property type="protein sequence ID" value="Pp3c14_19520V3.1"/>
    <property type="gene ID" value="Pp3c14_19520"/>
</dbReference>